<evidence type="ECO:0000313" key="1">
    <source>
        <dbReference type="EMBL" id="PNP89106.1"/>
    </source>
</evidence>
<evidence type="ECO:0000313" key="2">
    <source>
        <dbReference type="Proteomes" id="UP000236500"/>
    </source>
</evidence>
<dbReference type="Proteomes" id="UP000236500">
    <property type="component" value="Unassembled WGS sequence"/>
</dbReference>
<keyword evidence="2" id="KW-1185">Reference proteome</keyword>
<reference evidence="1 2" key="1">
    <citation type="submission" date="2016-11" db="EMBL/GenBank/DDBJ databases">
        <title>Whole Genome Sequence of Listeria newyorkensis.</title>
        <authorList>
            <person name="Frink S."/>
            <person name="Morales C."/>
            <person name="Kiang D."/>
        </authorList>
    </citation>
    <scope>NUCLEOTIDE SEQUENCE [LARGE SCALE GENOMIC DNA]</scope>
    <source>
        <strain evidence="1 2">F1604011-044</strain>
    </source>
</reference>
<dbReference type="Pfam" id="PF15428">
    <property type="entry name" value="Imm26"/>
    <property type="match status" value="1"/>
</dbReference>
<protein>
    <recommendedName>
        <fullName evidence="3">Immunity protein 26</fullName>
    </recommendedName>
</protein>
<organism evidence="1 2">
    <name type="scientific">Listeria newyorkensis</name>
    <dbReference type="NCBI Taxonomy" id="1497681"/>
    <lineage>
        <taxon>Bacteria</taxon>
        <taxon>Bacillati</taxon>
        <taxon>Bacillota</taxon>
        <taxon>Bacilli</taxon>
        <taxon>Bacillales</taxon>
        <taxon>Listeriaceae</taxon>
        <taxon>Listeria</taxon>
    </lineage>
</organism>
<dbReference type="InterPro" id="IPR029278">
    <property type="entry name" value="Imm26"/>
</dbReference>
<name>A0ABX4XIZ6_9LIST</name>
<accession>A0ABX4XIZ6</accession>
<gene>
    <name evidence="1" type="ORF">BMT55_13695</name>
</gene>
<comment type="caution">
    <text evidence="1">The sequence shown here is derived from an EMBL/GenBank/DDBJ whole genome shotgun (WGS) entry which is preliminary data.</text>
</comment>
<proteinExistence type="predicted"/>
<dbReference type="EMBL" id="MPDH01000019">
    <property type="protein sequence ID" value="PNP89106.1"/>
    <property type="molecule type" value="Genomic_DNA"/>
</dbReference>
<evidence type="ECO:0008006" key="3">
    <source>
        <dbReference type="Google" id="ProtNLM"/>
    </source>
</evidence>
<sequence length="379" mass="44225">MLFELTNEQRSYLGLTLIEDSWDRVVFNEHITLFFDGDALCKQINVHENSYFETSLNENTSENRTILLPKTAKGKPKKLNFTALQNCRGVGVYFRYNGYVTIANFTTQTTFYNSFGNEEEGQSFDDLKLWLNQWMRDSTEKDLKQLNAFKSMKRQRKKYQAGDFFTFKLGRRKFGVGRILLVIDPIRKAVEKGILQEKHYGLHLMGKPIVIKVYNKVSDTENFDLDELATCPAFPSDFIADNVFYYGEYNVIGNRSLQPAELEFPISYSRSIDGQDPDTVYLQYGMIYLETNIKNYNRYLNEAIDAMHYSSNPYRFESIGFSILFRNRAELLGRKLDMADDKSDLRHPENAKIKQDIFTHFGLDATKSYAENYEIYLNK</sequence>